<gene>
    <name evidence="7" type="ordered locus">Aboo_0383</name>
</gene>
<evidence type="ECO:0000256" key="4">
    <source>
        <dbReference type="ARBA" id="ARBA00022989"/>
    </source>
</evidence>
<dbReference type="AlphaFoldDB" id="B5IAP0"/>
<reference evidence="7" key="1">
    <citation type="submission" date="2010-02" db="EMBL/GenBank/DDBJ databases">
        <title>Complete sequence of Aciduliprofundum boonei T469.</title>
        <authorList>
            <consortium name="US DOE Joint Genome Institute"/>
            <person name="Lucas S."/>
            <person name="Copeland A."/>
            <person name="Lapidus A."/>
            <person name="Cheng J.-F."/>
            <person name="Bruce D."/>
            <person name="Goodwin L."/>
            <person name="Pitluck S."/>
            <person name="Saunders E."/>
            <person name="Detter J.C."/>
            <person name="Han C."/>
            <person name="Tapia R."/>
            <person name="Land M."/>
            <person name="Hauser L."/>
            <person name="Kyrpides N."/>
            <person name="Mikhailova N."/>
            <person name="Flores G."/>
            <person name="Reysenbach A.-L."/>
            <person name="Woyke T."/>
        </authorList>
    </citation>
    <scope>NUCLEOTIDE SEQUENCE</scope>
    <source>
        <strain evidence="7">T469</strain>
    </source>
</reference>
<keyword evidence="5" id="KW-0472">Membrane</keyword>
<keyword evidence="3" id="KW-0812">Transmembrane</keyword>
<keyword evidence="4" id="KW-1133">Transmembrane helix</keyword>
<name>B5IAP0_ACIB4</name>
<dbReference type="Pfam" id="PF13244">
    <property type="entry name" value="MbhD"/>
    <property type="match status" value="1"/>
</dbReference>
<dbReference type="InterPro" id="IPR025383">
    <property type="entry name" value="MrpA_C/MbhD"/>
</dbReference>
<evidence type="ECO:0000256" key="2">
    <source>
        <dbReference type="ARBA" id="ARBA00022475"/>
    </source>
</evidence>
<comment type="subcellular location">
    <subcellularLocation>
        <location evidence="1">Cell membrane</location>
        <topology evidence="1">Multi-pass membrane protein</topology>
    </subcellularLocation>
</comment>
<feature type="domain" description="MrpA C-terminal/MbhD" evidence="6">
    <location>
        <begin position="14"/>
        <end position="79"/>
    </location>
</feature>
<dbReference type="GeneID" id="8827325"/>
<evidence type="ECO:0000256" key="3">
    <source>
        <dbReference type="ARBA" id="ARBA00022692"/>
    </source>
</evidence>
<dbReference type="OrthoDB" id="99605at2157"/>
<accession>B5IAP0</accession>
<evidence type="ECO:0000313" key="8">
    <source>
        <dbReference type="Proteomes" id="UP000001400"/>
    </source>
</evidence>
<dbReference type="KEGG" id="abi:Aboo_0383"/>
<dbReference type="STRING" id="439481.Aboo_0383"/>
<dbReference type="RefSeq" id="WP_008082693.1">
    <property type="nucleotide sequence ID" value="NC_013926.1"/>
</dbReference>
<evidence type="ECO:0000256" key="1">
    <source>
        <dbReference type="ARBA" id="ARBA00004651"/>
    </source>
</evidence>
<keyword evidence="2" id="KW-1003">Cell membrane</keyword>
<evidence type="ECO:0000259" key="6">
    <source>
        <dbReference type="Pfam" id="PF13244"/>
    </source>
</evidence>
<dbReference type="GO" id="GO:0005886">
    <property type="term" value="C:plasma membrane"/>
    <property type="evidence" value="ECO:0007669"/>
    <property type="project" value="UniProtKB-SubCell"/>
</dbReference>
<proteinExistence type="predicted"/>
<dbReference type="eggNOG" id="arCOG03078">
    <property type="taxonomic scope" value="Archaea"/>
</dbReference>
<keyword evidence="8" id="KW-1185">Reference proteome</keyword>
<organism evidence="7 8">
    <name type="scientific">Aciduliprofundum boonei (strain DSM 19572 / T469)</name>
    <dbReference type="NCBI Taxonomy" id="439481"/>
    <lineage>
        <taxon>Archaea</taxon>
        <taxon>Methanobacteriati</taxon>
        <taxon>Thermoplasmatota</taxon>
        <taxon>DHVE2 group</taxon>
        <taxon>Candidatus Aciduliprofundum</taxon>
    </lineage>
</organism>
<dbReference type="HOGENOM" id="CLU_173139_2_0_2"/>
<dbReference type="Proteomes" id="UP000001400">
    <property type="component" value="Chromosome"/>
</dbReference>
<evidence type="ECO:0000313" key="7">
    <source>
        <dbReference type="EMBL" id="ADD08194.1"/>
    </source>
</evidence>
<protein>
    <recommendedName>
        <fullName evidence="6">MrpA C-terminal/MbhD domain-containing protein</fullName>
    </recommendedName>
</protein>
<sequence length="82" mass="8790">MDLFTIVSLILIIITIITAIIAAEMKDLLSAAIALGVMSLIVSILFYILQAPDVAITEAAIGAALSMAVIIFAIRSTKRWEK</sequence>
<evidence type="ECO:0000256" key="5">
    <source>
        <dbReference type="ARBA" id="ARBA00023136"/>
    </source>
</evidence>
<dbReference type="NCBIfam" id="NF006242">
    <property type="entry name" value="PRK08378.1"/>
    <property type="match status" value="1"/>
</dbReference>
<dbReference type="EMBL" id="CP001941">
    <property type="protein sequence ID" value="ADD08194.1"/>
    <property type="molecule type" value="Genomic_DNA"/>
</dbReference>